<feature type="non-terminal residue" evidence="2">
    <location>
        <position position="783"/>
    </location>
</feature>
<feature type="non-terminal residue" evidence="2">
    <location>
        <position position="1"/>
    </location>
</feature>
<feature type="compositionally biased region" description="Polar residues" evidence="1">
    <location>
        <begin position="655"/>
        <end position="672"/>
    </location>
</feature>
<sequence length="783" mass="91756">EEGRTLAEYWRSSLFDHWEMLGKILERHEDTIRKRWSKKSHQQRKAVLLEAWPGMPRQHRPDFYALRRDEERLDGDEPTQDRDAYLWPYINQEDLSKGKVFLILLHARGHFSPSEFRFVDIEAPHAGHQIGLLDGIGLPDHYMSFRECSRSHYGSIVKSRSFADWGLGLNVDPADGFEILEIQERIMRFLCVACKSILHDKGPDFTASAAYPILPVLPAPTSEESEWLSITSIALQSQYTRPEATDLLQLKALIDGRVAAADDHILALQEDPRFFADYIRELEEHNVFNILMENGKPGPKVTDVFRRKKLYNEFIFPAVVYTAIESAYWWHELKKLFEEVLKAERIFTERMLTKEEDLPGFVLQLQKLKRLLIDHMELYLFQRLQAHYPASSPMRSYFLRKTDPEDPRILRVETRSSDDGETKDELMWLLNRLNDARRVHKCGMASLLLEIDRLMFSDKKQKNRITALLADTLSDMGLVAEIQHQLERYRPRIFLTSQRVVKHLSVQEFPLQRSPWYKDIQEPLNELFKVCRSLKVGPKADYFVGRLNYPSQKRRTKENVAVMQEAEYQLDQFWVNVRKHLQQDMKSGYEVIKRLWPATHEINRTQDWQEQECISKPSRTVVEDLKALEFERQQRTEASIDLEPSKSQKFKTKTKGSSPSQSNNADDANFQATPDLPDSEPQRTIFTLKKRAFKVFNAIFHNPESPDAPGEVPWTEFLYAMHCVDFVPKKLYGSVWQFSPKHENLERSIHFHEPHPSSKLTYYNAKKIGRRLNRAYGWSAENF</sequence>
<evidence type="ECO:0000256" key="1">
    <source>
        <dbReference type="SAM" id="MobiDB-lite"/>
    </source>
</evidence>
<dbReference type="Proteomes" id="UP000799444">
    <property type="component" value="Unassembled WGS sequence"/>
</dbReference>
<dbReference type="OrthoDB" id="2922289at2759"/>
<feature type="region of interest" description="Disordered" evidence="1">
    <location>
        <begin position="636"/>
        <end position="681"/>
    </location>
</feature>
<evidence type="ECO:0000313" key="2">
    <source>
        <dbReference type="EMBL" id="KAF2739475.1"/>
    </source>
</evidence>
<gene>
    <name evidence="2" type="ORF">EJ04DRAFT_398625</name>
</gene>
<evidence type="ECO:0000313" key="3">
    <source>
        <dbReference type="Proteomes" id="UP000799444"/>
    </source>
</evidence>
<dbReference type="EMBL" id="ML996104">
    <property type="protein sequence ID" value="KAF2739475.1"/>
    <property type="molecule type" value="Genomic_DNA"/>
</dbReference>
<name>A0A9P4R7E4_9PLEO</name>
<dbReference type="PANTHER" id="PTHR40788">
    <property type="entry name" value="CLR5 DOMAIN-CONTAINING PROTEIN-RELATED"/>
    <property type="match status" value="1"/>
</dbReference>
<dbReference type="PANTHER" id="PTHR40788:SF2">
    <property type="entry name" value="CLR5 DOMAIN-CONTAINING PROTEIN"/>
    <property type="match status" value="1"/>
</dbReference>
<comment type="caution">
    <text evidence="2">The sequence shown here is derived from an EMBL/GenBank/DDBJ whole genome shotgun (WGS) entry which is preliminary data.</text>
</comment>
<accession>A0A9P4R7E4</accession>
<organism evidence="2 3">
    <name type="scientific">Polyplosphaeria fusca</name>
    <dbReference type="NCBI Taxonomy" id="682080"/>
    <lineage>
        <taxon>Eukaryota</taxon>
        <taxon>Fungi</taxon>
        <taxon>Dikarya</taxon>
        <taxon>Ascomycota</taxon>
        <taxon>Pezizomycotina</taxon>
        <taxon>Dothideomycetes</taxon>
        <taxon>Pleosporomycetidae</taxon>
        <taxon>Pleosporales</taxon>
        <taxon>Tetraplosphaeriaceae</taxon>
        <taxon>Polyplosphaeria</taxon>
    </lineage>
</organism>
<reference evidence="2" key="1">
    <citation type="journal article" date="2020" name="Stud. Mycol.">
        <title>101 Dothideomycetes genomes: a test case for predicting lifestyles and emergence of pathogens.</title>
        <authorList>
            <person name="Haridas S."/>
            <person name="Albert R."/>
            <person name="Binder M."/>
            <person name="Bloem J."/>
            <person name="Labutti K."/>
            <person name="Salamov A."/>
            <person name="Andreopoulos B."/>
            <person name="Baker S."/>
            <person name="Barry K."/>
            <person name="Bills G."/>
            <person name="Bluhm B."/>
            <person name="Cannon C."/>
            <person name="Castanera R."/>
            <person name="Culley D."/>
            <person name="Daum C."/>
            <person name="Ezra D."/>
            <person name="Gonzalez J."/>
            <person name="Henrissat B."/>
            <person name="Kuo A."/>
            <person name="Liang C."/>
            <person name="Lipzen A."/>
            <person name="Lutzoni F."/>
            <person name="Magnuson J."/>
            <person name="Mondo S."/>
            <person name="Nolan M."/>
            <person name="Ohm R."/>
            <person name="Pangilinan J."/>
            <person name="Park H.-J."/>
            <person name="Ramirez L."/>
            <person name="Alfaro M."/>
            <person name="Sun H."/>
            <person name="Tritt A."/>
            <person name="Yoshinaga Y."/>
            <person name="Zwiers L.-H."/>
            <person name="Turgeon B."/>
            <person name="Goodwin S."/>
            <person name="Spatafora J."/>
            <person name="Crous P."/>
            <person name="Grigoriev I."/>
        </authorList>
    </citation>
    <scope>NUCLEOTIDE SEQUENCE</scope>
    <source>
        <strain evidence="2">CBS 125425</strain>
    </source>
</reference>
<dbReference type="AlphaFoldDB" id="A0A9P4R7E4"/>
<protein>
    <submittedName>
        <fullName evidence="2">Uncharacterized protein</fullName>
    </submittedName>
</protein>
<keyword evidence="3" id="KW-1185">Reference proteome</keyword>
<proteinExistence type="predicted"/>